<accession>A0A3S0ACF0</accession>
<dbReference type="InterPro" id="IPR024775">
    <property type="entry name" value="DinB-like"/>
</dbReference>
<gene>
    <name evidence="2" type="ORF">EJQ19_10935</name>
</gene>
<dbReference type="Gene3D" id="1.20.120.450">
    <property type="entry name" value="dinb family like domain"/>
    <property type="match status" value="1"/>
</dbReference>
<dbReference type="RefSeq" id="WP_126141247.1">
    <property type="nucleotide sequence ID" value="NZ_RXHU01000027.1"/>
</dbReference>
<comment type="caution">
    <text evidence="2">The sequence shown here is derived from an EMBL/GenBank/DDBJ whole genome shotgun (WGS) entry which is preliminary data.</text>
</comment>
<keyword evidence="3" id="KW-1185">Reference proteome</keyword>
<name>A0A3S0ACF0_9BACL</name>
<dbReference type="OrthoDB" id="9793216at2"/>
<sequence length="170" mass="19157">MLTRPNAEEFAPYFAQYIAKVPDGDVIAFLRQQAQEVGTLAASISEEKGLLRYAPGKWSVKEVLWHITDTERIMAYRLLRVARGDTTILPGFDQDVFIENASFDSIPLSAWLQEWQAVRTSTFSLLPSIAESHWLRQGTASGRAVTARALAYIIAGHAQHHLDILKERYL</sequence>
<evidence type="ECO:0000313" key="3">
    <source>
        <dbReference type="Proteomes" id="UP000276128"/>
    </source>
</evidence>
<evidence type="ECO:0000313" key="2">
    <source>
        <dbReference type="EMBL" id="RTE09752.1"/>
    </source>
</evidence>
<dbReference type="AlphaFoldDB" id="A0A3S0ACF0"/>
<dbReference type="InterPro" id="IPR034660">
    <property type="entry name" value="DinB/YfiT-like"/>
</dbReference>
<dbReference type="Proteomes" id="UP000276128">
    <property type="component" value="Unassembled WGS sequence"/>
</dbReference>
<proteinExistence type="predicted"/>
<dbReference type="SUPFAM" id="SSF109854">
    <property type="entry name" value="DinB/YfiT-like putative metalloenzymes"/>
    <property type="match status" value="1"/>
</dbReference>
<reference evidence="2 3" key="1">
    <citation type="submission" date="2018-12" db="EMBL/GenBank/DDBJ databases">
        <title>Bacillus ochoae sp. nov., Paenibacillus whitsoniae sp. nov., Paenibacillus spiritus sp. nov. Isolated from the Mars Exploration Rover during spacecraft assembly.</title>
        <authorList>
            <person name="Seuylemezian A."/>
            <person name="Vaishampayan P."/>
        </authorList>
    </citation>
    <scope>NUCLEOTIDE SEQUENCE [LARGE SCALE GENOMIC DNA]</scope>
    <source>
        <strain evidence="2 3">MER 54</strain>
    </source>
</reference>
<dbReference type="Pfam" id="PF12867">
    <property type="entry name" value="DinB_2"/>
    <property type="match status" value="1"/>
</dbReference>
<organism evidence="2 3">
    <name type="scientific">Paenibacillus whitsoniae</name>
    <dbReference type="NCBI Taxonomy" id="2496558"/>
    <lineage>
        <taxon>Bacteria</taxon>
        <taxon>Bacillati</taxon>
        <taxon>Bacillota</taxon>
        <taxon>Bacilli</taxon>
        <taxon>Bacillales</taxon>
        <taxon>Paenibacillaceae</taxon>
        <taxon>Paenibacillus</taxon>
    </lineage>
</organism>
<dbReference type="EMBL" id="RXHU01000027">
    <property type="protein sequence ID" value="RTE09752.1"/>
    <property type="molecule type" value="Genomic_DNA"/>
</dbReference>
<feature type="domain" description="DinB-like" evidence="1">
    <location>
        <begin position="30"/>
        <end position="163"/>
    </location>
</feature>
<evidence type="ECO:0000259" key="1">
    <source>
        <dbReference type="Pfam" id="PF12867"/>
    </source>
</evidence>
<protein>
    <submittedName>
        <fullName evidence="2">DinB family protein</fullName>
    </submittedName>
</protein>